<dbReference type="EMBL" id="MLFT02000006">
    <property type="protein sequence ID" value="PHT44751.1"/>
    <property type="molecule type" value="Genomic_DNA"/>
</dbReference>
<dbReference type="AlphaFoldDB" id="A0A2G2WHP1"/>
<sequence>MASLNFFVPPIATATQRRVVYNRATSAKSSGGSNEEKSILDFFLGALTKEDQLLETDPILKKVEGKSAITTTVSSSKKSVSSPPPKKNSNGFGGFGGLFAKKE</sequence>
<keyword evidence="3" id="KW-1185">Reference proteome</keyword>
<dbReference type="GO" id="GO:0009507">
    <property type="term" value="C:chloroplast"/>
    <property type="evidence" value="ECO:0007669"/>
    <property type="project" value="TreeGrafter"/>
</dbReference>
<evidence type="ECO:0000256" key="1">
    <source>
        <dbReference type="SAM" id="MobiDB-lite"/>
    </source>
</evidence>
<dbReference type="SUPFAM" id="SSF144256">
    <property type="entry name" value="TSP9-like"/>
    <property type="match status" value="1"/>
</dbReference>
<proteinExistence type="predicted"/>
<dbReference type="PANTHER" id="PTHR36370:SF5">
    <property type="entry name" value="THYLAKOID SOLUBLE PHOSPHOPROTEIN"/>
    <property type="match status" value="1"/>
</dbReference>
<accession>A0A2G2WHP1</accession>
<comment type="caution">
    <text evidence="2">The sequence shown here is derived from an EMBL/GenBank/DDBJ whole genome shotgun (WGS) entry which is preliminary data.</text>
</comment>
<dbReference type="InterPro" id="IPR037244">
    <property type="entry name" value="TSP9_sf"/>
</dbReference>
<evidence type="ECO:0008006" key="4">
    <source>
        <dbReference type="Google" id="ProtNLM"/>
    </source>
</evidence>
<dbReference type="Pfam" id="PF11493">
    <property type="entry name" value="TSP9"/>
    <property type="match status" value="1"/>
</dbReference>
<evidence type="ECO:0000313" key="2">
    <source>
        <dbReference type="EMBL" id="PHT44751.1"/>
    </source>
</evidence>
<reference evidence="2 3" key="1">
    <citation type="journal article" date="2017" name="Genome Biol.">
        <title>New reference genome sequences of hot pepper reveal the massive evolution of plant disease-resistance genes by retroduplication.</title>
        <authorList>
            <person name="Kim S."/>
            <person name="Park J."/>
            <person name="Yeom S.I."/>
            <person name="Kim Y.M."/>
            <person name="Seo E."/>
            <person name="Kim K.T."/>
            <person name="Kim M.S."/>
            <person name="Lee J.M."/>
            <person name="Cheong K."/>
            <person name="Shin H.S."/>
            <person name="Kim S.B."/>
            <person name="Han K."/>
            <person name="Lee J."/>
            <person name="Park M."/>
            <person name="Lee H.A."/>
            <person name="Lee H.Y."/>
            <person name="Lee Y."/>
            <person name="Oh S."/>
            <person name="Lee J.H."/>
            <person name="Choi E."/>
            <person name="Choi E."/>
            <person name="Lee S.E."/>
            <person name="Jeon J."/>
            <person name="Kim H."/>
            <person name="Choi G."/>
            <person name="Song H."/>
            <person name="Lee J."/>
            <person name="Lee S.C."/>
            <person name="Kwon J.K."/>
            <person name="Lee H.Y."/>
            <person name="Koo N."/>
            <person name="Hong Y."/>
            <person name="Kim R.W."/>
            <person name="Kang W.H."/>
            <person name="Huh J.H."/>
            <person name="Kang B.C."/>
            <person name="Yang T.J."/>
            <person name="Lee Y.H."/>
            <person name="Bennetzen J.L."/>
            <person name="Choi D."/>
        </authorList>
    </citation>
    <scope>NUCLEOTIDE SEQUENCE [LARGE SCALE GENOMIC DNA]</scope>
    <source>
        <strain evidence="3">cv. PBC81</strain>
    </source>
</reference>
<dbReference type="InterPro" id="IPR021584">
    <property type="entry name" value="TSP9"/>
</dbReference>
<gene>
    <name evidence="2" type="ORF">CQW23_13909</name>
</gene>
<dbReference type="PANTHER" id="PTHR36370">
    <property type="entry name" value="THYLAKOID SOLUBLE PHOSPHOPROTEIN"/>
    <property type="match status" value="1"/>
</dbReference>
<organism evidence="2 3">
    <name type="scientific">Capsicum baccatum</name>
    <name type="common">Peruvian pepper</name>
    <dbReference type="NCBI Taxonomy" id="33114"/>
    <lineage>
        <taxon>Eukaryota</taxon>
        <taxon>Viridiplantae</taxon>
        <taxon>Streptophyta</taxon>
        <taxon>Embryophyta</taxon>
        <taxon>Tracheophyta</taxon>
        <taxon>Spermatophyta</taxon>
        <taxon>Magnoliopsida</taxon>
        <taxon>eudicotyledons</taxon>
        <taxon>Gunneridae</taxon>
        <taxon>Pentapetalae</taxon>
        <taxon>asterids</taxon>
        <taxon>lamiids</taxon>
        <taxon>Solanales</taxon>
        <taxon>Solanaceae</taxon>
        <taxon>Solanoideae</taxon>
        <taxon>Capsiceae</taxon>
        <taxon>Capsicum</taxon>
    </lineage>
</organism>
<evidence type="ECO:0000313" key="3">
    <source>
        <dbReference type="Proteomes" id="UP000224567"/>
    </source>
</evidence>
<dbReference type="Proteomes" id="UP000224567">
    <property type="component" value="Unassembled WGS sequence"/>
</dbReference>
<reference evidence="3" key="2">
    <citation type="journal article" date="2017" name="J. Anim. Genet.">
        <title>Multiple reference genome sequences of hot pepper reveal the massive evolution of plant disease resistance genes by retroduplication.</title>
        <authorList>
            <person name="Kim S."/>
            <person name="Park J."/>
            <person name="Yeom S.-I."/>
            <person name="Kim Y.-M."/>
            <person name="Seo E."/>
            <person name="Kim K.-T."/>
            <person name="Kim M.-S."/>
            <person name="Lee J.M."/>
            <person name="Cheong K."/>
            <person name="Shin H.-S."/>
            <person name="Kim S.-B."/>
            <person name="Han K."/>
            <person name="Lee J."/>
            <person name="Park M."/>
            <person name="Lee H.-A."/>
            <person name="Lee H.-Y."/>
            <person name="Lee Y."/>
            <person name="Oh S."/>
            <person name="Lee J.H."/>
            <person name="Choi E."/>
            <person name="Choi E."/>
            <person name="Lee S.E."/>
            <person name="Jeon J."/>
            <person name="Kim H."/>
            <person name="Choi G."/>
            <person name="Song H."/>
            <person name="Lee J."/>
            <person name="Lee S.-C."/>
            <person name="Kwon J.-K."/>
            <person name="Lee H.-Y."/>
            <person name="Koo N."/>
            <person name="Hong Y."/>
            <person name="Kim R.W."/>
            <person name="Kang W.-H."/>
            <person name="Huh J.H."/>
            <person name="Kang B.-C."/>
            <person name="Yang T.-J."/>
            <person name="Lee Y.-H."/>
            <person name="Bennetzen J.L."/>
            <person name="Choi D."/>
        </authorList>
    </citation>
    <scope>NUCLEOTIDE SEQUENCE [LARGE SCALE GENOMIC DNA]</scope>
    <source>
        <strain evidence="3">cv. PBC81</strain>
    </source>
</reference>
<dbReference type="OrthoDB" id="1301212at2759"/>
<name>A0A2G2WHP1_CAPBA</name>
<feature type="region of interest" description="Disordered" evidence="1">
    <location>
        <begin position="70"/>
        <end position="103"/>
    </location>
</feature>
<protein>
    <recommendedName>
        <fullName evidence="4">Thylakoid soluble phosphoprotein TSP9</fullName>
    </recommendedName>
</protein>